<proteinExistence type="predicted"/>
<dbReference type="SUPFAM" id="SSF82649">
    <property type="entry name" value="SufE/NifU"/>
    <property type="match status" value="1"/>
</dbReference>
<protein>
    <submittedName>
        <fullName evidence="1">Iron-sulfur cluster assembly scaffold protein</fullName>
    </submittedName>
</protein>
<comment type="caution">
    <text evidence="1">The sequence shown here is derived from an EMBL/GenBank/DDBJ whole genome shotgun (WGS) entry which is preliminary data.</text>
</comment>
<accession>A0ABV8UQX0</accession>
<evidence type="ECO:0000313" key="1">
    <source>
        <dbReference type="EMBL" id="MFC4353208.1"/>
    </source>
</evidence>
<evidence type="ECO:0000313" key="2">
    <source>
        <dbReference type="Proteomes" id="UP001595799"/>
    </source>
</evidence>
<name>A0ABV8UQX0_9PROT</name>
<gene>
    <name evidence="1" type="ORF">ACFOW6_16795</name>
</gene>
<dbReference type="Proteomes" id="UP001595799">
    <property type="component" value="Unassembled WGS sequence"/>
</dbReference>
<organism evidence="1 2">
    <name type="scientific">Fodinicurvata halophila</name>
    <dbReference type="NCBI Taxonomy" id="1419723"/>
    <lineage>
        <taxon>Bacteria</taxon>
        <taxon>Pseudomonadati</taxon>
        <taxon>Pseudomonadota</taxon>
        <taxon>Alphaproteobacteria</taxon>
        <taxon>Rhodospirillales</taxon>
        <taxon>Rhodovibrionaceae</taxon>
        <taxon>Fodinicurvata</taxon>
    </lineage>
</organism>
<dbReference type="Gene3D" id="3.90.1010.10">
    <property type="match status" value="1"/>
</dbReference>
<keyword evidence="2" id="KW-1185">Reference proteome</keyword>
<sequence length="157" mass="17300">MAESSVTAPLDDDLLELYSTRLKELTRDVEGDHRLEGPDVSVDRRSPICGSTMTLDLSAEGERVTGIGYAVRACSLGQLGTAVLARHLPGKSFAEAEQVSEEVRRMLKEGQDPPQGDWKDLELLFPAIDMRHRHGSALLPFEAVCEAIAELRSRRRG</sequence>
<reference evidence="2" key="1">
    <citation type="journal article" date="2019" name="Int. J. Syst. Evol. Microbiol.">
        <title>The Global Catalogue of Microorganisms (GCM) 10K type strain sequencing project: providing services to taxonomists for standard genome sequencing and annotation.</title>
        <authorList>
            <consortium name="The Broad Institute Genomics Platform"/>
            <consortium name="The Broad Institute Genome Sequencing Center for Infectious Disease"/>
            <person name="Wu L."/>
            <person name="Ma J."/>
        </authorList>
    </citation>
    <scope>NUCLEOTIDE SEQUENCE [LARGE SCALE GENOMIC DNA]</scope>
    <source>
        <strain evidence="2">CECT 8472</strain>
    </source>
</reference>
<dbReference type="RefSeq" id="WP_382423583.1">
    <property type="nucleotide sequence ID" value="NZ_JBHSCW010000011.1"/>
</dbReference>
<dbReference type="EMBL" id="JBHSCW010000011">
    <property type="protein sequence ID" value="MFC4353208.1"/>
    <property type="molecule type" value="Genomic_DNA"/>
</dbReference>